<keyword evidence="1" id="KW-0732">Signal</keyword>
<evidence type="ECO:0000313" key="5">
    <source>
        <dbReference type="Proteomes" id="UP000318453"/>
    </source>
</evidence>
<dbReference type="EMBL" id="CP042326">
    <property type="protein sequence ID" value="QDZ41154.1"/>
    <property type="molecule type" value="Genomic_DNA"/>
</dbReference>
<dbReference type="InterPro" id="IPR011990">
    <property type="entry name" value="TPR-like_helical_dom_sf"/>
</dbReference>
<evidence type="ECO:0000313" key="4">
    <source>
        <dbReference type="EMBL" id="QDZ41154.1"/>
    </source>
</evidence>
<evidence type="ECO:0000259" key="3">
    <source>
        <dbReference type="Pfam" id="PF13525"/>
    </source>
</evidence>
<gene>
    <name evidence="4" type="ORF">FRE64_15110</name>
</gene>
<organism evidence="4 5">
    <name type="scientific">Euhalothece natronophila Z-M001</name>
    <dbReference type="NCBI Taxonomy" id="522448"/>
    <lineage>
        <taxon>Bacteria</taxon>
        <taxon>Bacillati</taxon>
        <taxon>Cyanobacteriota</taxon>
        <taxon>Cyanophyceae</taxon>
        <taxon>Oscillatoriophycideae</taxon>
        <taxon>Chroococcales</taxon>
        <taxon>Halothecacae</taxon>
        <taxon>Halothece cluster</taxon>
        <taxon>Euhalothece</taxon>
    </lineage>
</organism>
<dbReference type="InterPro" id="IPR039565">
    <property type="entry name" value="BamD-like"/>
</dbReference>
<accession>A0A5B8NQ65</accession>
<feature type="region of interest" description="Disordered" evidence="2">
    <location>
        <begin position="113"/>
        <end position="146"/>
    </location>
</feature>
<proteinExistence type="predicted"/>
<dbReference type="AlphaFoldDB" id="A0A5B8NQ65"/>
<dbReference type="RefSeq" id="WP_146296990.1">
    <property type="nucleotide sequence ID" value="NZ_CP042326.1"/>
</dbReference>
<dbReference type="PANTHER" id="PTHR36761">
    <property type="entry name" value="ORF03 PROTEIN"/>
    <property type="match status" value="1"/>
</dbReference>
<sequence length="170" mass="19465">MSEREEEFKQAYEKGKIALERGRYQTSINELEKAKQLINPQSKQGGEVRIWLVNAYQAANQSERAIALCQSLVKHPSPEIRKQSERILYILQAPVLKRPEEWLTKIPDLSQISEDKEKTIGSRPAGNPKPRRPRKLPEPEPIDPSEIKTKDNQFIWVALLAILASLFLLG</sequence>
<dbReference type="SUPFAM" id="SSF48452">
    <property type="entry name" value="TPR-like"/>
    <property type="match status" value="1"/>
</dbReference>
<dbReference type="PANTHER" id="PTHR36761:SF2">
    <property type="entry name" value="ORF03 PROTEIN"/>
    <property type="match status" value="1"/>
</dbReference>
<dbReference type="OrthoDB" id="510804at2"/>
<dbReference type="Pfam" id="PF13525">
    <property type="entry name" value="YfiO"/>
    <property type="match status" value="1"/>
</dbReference>
<reference evidence="4" key="1">
    <citation type="submission" date="2019-08" db="EMBL/GenBank/DDBJ databases">
        <title>Carotenoids and Carotenoid Binding Proteins in the Halophilic Cyanobacterium Euhalothece sp. ZM00.</title>
        <authorList>
            <person name="Cho S.M."/>
            <person name="Song J.Y."/>
            <person name="Park Y.-I."/>
        </authorList>
    </citation>
    <scope>NUCLEOTIDE SEQUENCE [LARGE SCALE GENOMIC DNA]</scope>
    <source>
        <strain evidence="4">Z-M001</strain>
    </source>
</reference>
<dbReference type="KEGG" id="enn:FRE64_15110"/>
<evidence type="ECO:0000256" key="2">
    <source>
        <dbReference type="SAM" id="MobiDB-lite"/>
    </source>
</evidence>
<evidence type="ECO:0000256" key="1">
    <source>
        <dbReference type="ARBA" id="ARBA00022729"/>
    </source>
</evidence>
<dbReference type="Proteomes" id="UP000318453">
    <property type="component" value="Chromosome"/>
</dbReference>
<keyword evidence="5" id="KW-1185">Reference proteome</keyword>
<name>A0A5B8NQ65_9CHRO</name>
<feature type="domain" description="Outer membrane lipoprotein BamD-like" evidence="3">
    <location>
        <begin position="6"/>
        <end position="113"/>
    </location>
</feature>
<dbReference type="Gene3D" id="1.25.40.10">
    <property type="entry name" value="Tetratricopeptide repeat domain"/>
    <property type="match status" value="1"/>
</dbReference>
<protein>
    <submittedName>
        <fullName evidence="4">Tetratricopeptide repeat protein</fullName>
    </submittedName>
</protein>